<feature type="transmembrane region" description="Helical" evidence="1">
    <location>
        <begin position="299"/>
        <end position="322"/>
    </location>
</feature>
<gene>
    <name evidence="4" type="ORF">LVJ94_53150</name>
</gene>
<evidence type="ECO:0000313" key="4">
    <source>
        <dbReference type="EMBL" id="WXB05631.1"/>
    </source>
</evidence>
<reference evidence="4" key="1">
    <citation type="submission" date="2021-12" db="EMBL/GenBank/DDBJ databases">
        <title>Discovery of the Pendulisporaceae a myxobacterial family with distinct sporulation behavior and unique specialized metabolism.</title>
        <authorList>
            <person name="Garcia R."/>
            <person name="Popoff A."/>
            <person name="Bader C.D."/>
            <person name="Loehr J."/>
            <person name="Walesch S."/>
            <person name="Walt C."/>
            <person name="Boldt J."/>
            <person name="Bunk B."/>
            <person name="Haeckl F.J.F.P.J."/>
            <person name="Gunesch A.P."/>
            <person name="Birkelbach J."/>
            <person name="Nuebel U."/>
            <person name="Pietschmann T."/>
            <person name="Bach T."/>
            <person name="Mueller R."/>
        </authorList>
    </citation>
    <scope>NUCLEOTIDE SEQUENCE</scope>
    <source>
        <strain evidence="4">MSr11367</strain>
    </source>
</reference>
<dbReference type="Pfam" id="PF13485">
    <property type="entry name" value="Peptidase_MA_2"/>
    <property type="match status" value="1"/>
</dbReference>
<keyword evidence="2" id="KW-0732">Signal</keyword>
<evidence type="ECO:0000313" key="5">
    <source>
        <dbReference type="Proteomes" id="UP001374803"/>
    </source>
</evidence>
<evidence type="ECO:0000259" key="3">
    <source>
        <dbReference type="Pfam" id="PF13485"/>
    </source>
</evidence>
<keyword evidence="1" id="KW-0472">Membrane</keyword>
<protein>
    <recommendedName>
        <fullName evidence="3">Peptidase MA-like domain-containing protein</fullName>
    </recommendedName>
</protein>
<accession>A0ABZ2L3W7</accession>
<keyword evidence="5" id="KW-1185">Reference proteome</keyword>
<dbReference type="InterPro" id="IPR039568">
    <property type="entry name" value="Peptidase_MA-like_dom"/>
</dbReference>
<evidence type="ECO:0000256" key="2">
    <source>
        <dbReference type="SAM" id="SignalP"/>
    </source>
</evidence>
<keyword evidence="1" id="KW-0812">Transmembrane</keyword>
<dbReference type="EMBL" id="CP089983">
    <property type="protein sequence ID" value="WXB05631.1"/>
    <property type="molecule type" value="Genomic_DNA"/>
</dbReference>
<organism evidence="4 5">
    <name type="scientific">Pendulispora rubella</name>
    <dbReference type="NCBI Taxonomy" id="2741070"/>
    <lineage>
        <taxon>Bacteria</taxon>
        <taxon>Pseudomonadati</taxon>
        <taxon>Myxococcota</taxon>
        <taxon>Myxococcia</taxon>
        <taxon>Myxococcales</taxon>
        <taxon>Sorangiineae</taxon>
        <taxon>Pendulisporaceae</taxon>
        <taxon>Pendulispora</taxon>
    </lineage>
</organism>
<proteinExistence type="predicted"/>
<feature type="signal peptide" evidence="2">
    <location>
        <begin position="1"/>
        <end position="35"/>
    </location>
</feature>
<evidence type="ECO:0000256" key="1">
    <source>
        <dbReference type="SAM" id="Phobius"/>
    </source>
</evidence>
<dbReference type="RefSeq" id="WP_394835277.1">
    <property type="nucleotide sequence ID" value="NZ_CP089929.1"/>
</dbReference>
<sequence>MRRLPFLARVFFHVRFFALTLAVLLSLAIARPAIAGEPVVSAPRDAPLVLQPNVVKIPPVPVSYSDKDLGWLHLRYVPNAHERLEPILREAEEMKAQLRDWFGTPVLDQVEVRIARTPDEMAALAPDGLPPPAYATGVAYAPLHLVLLSLSAPEASVEAPDLREVFFHELVHVALYDAVAGRHVPRWFNEGLAIHVSGESRFVRLRTLWEATLSRQTIPLADLDAAFPQDRYEVSIAYAESADFVRFLLRDADRVRFASLIERVRNGTAFDRALADAYGTDLRKLEYQWREEIAKRYTFLPVLTSGSLLWVLVFAALVVGYMRKRKRNKAILERWELEEAALDAAKAAAAAAAVAAEAPASEKQIAPHPPGLPRIEYEGRWHTLH</sequence>
<dbReference type="Proteomes" id="UP001374803">
    <property type="component" value="Chromosome"/>
</dbReference>
<feature type="domain" description="Peptidase MA-like" evidence="3">
    <location>
        <begin position="107"/>
        <end position="293"/>
    </location>
</feature>
<feature type="chain" id="PRO_5047196459" description="Peptidase MA-like domain-containing protein" evidence="2">
    <location>
        <begin position="36"/>
        <end position="385"/>
    </location>
</feature>
<name>A0ABZ2L3W7_9BACT</name>
<keyword evidence="1" id="KW-1133">Transmembrane helix</keyword>